<proteinExistence type="predicted"/>
<comment type="caution">
    <text evidence="2">The sequence shown here is derived from an EMBL/GenBank/DDBJ whole genome shotgun (WGS) entry which is preliminary data.</text>
</comment>
<evidence type="ECO:0000313" key="3">
    <source>
        <dbReference type="Proteomes" id="UP001228581"/>
    </source>
</evidence>
<keyword evidence="1" id="KW-1133">Transmembrane helix</keyword>
<dbReference type="Proteomes" id="UP001228581">
    <property type="component" value="Unassembled WGS sequence"/>
</dbReference>
<keyword evidence="1" id="KW-0472">Membrane</keyword>
<dbReference type="RefSeq" id="WP_313999081.1">
    <property type="nucleotide sequence ID" value="NZ_JASJOT010000013.1"/>
</dbReference>
<evidence type="ECO:0000313" key="2">
    <source>
        <dbReference type="EMBL" id="MDJ1495229.1"/>
    </source>
</evidence>
<dbReference type="EMBL" id="JASJOT010000013">
    <property type="protein sequence ID" value="MDJ1495229.1"/>
    <property type="molecule type" value="Genomic_DNA"/>
</dbReference>
<sequence>LSKILITCSLMIVFILKGWFGGLVAPNFNLFVFYCYFSSGRVFSSYHLVTFFLAKKQGIK</sequence>
<keyword evidence="1" id="KW-0812">Transmembrane</keyword>
<accession>A0ABT7CN99</accession>
<gene>
    <name evidence="2" type="ORF">QNI19_19980</name>
</gene>
<feature type="transmembrane region" description="Helical" evidence="1">
    <location>
        <begin position="5"/>
        <end position="25"/>
    </location>
</feature>
<feature type="non-terminal residue" evidence="2">
    <location>
        <position position="1"/>
    </location>
</feature>
<organism evidence="2 3">
    <name type="scientific">Xanthocytophaga flava</name>
    <dbReference type="NCBI Taxonomy" id="3048013"/>
    <lineage>
        <taxon>Bacteria</taxon>
        <taxon>Pseudomonadati</taxon>
        <taxon>Bacteroidota</taxon>
        <taxon>Cytophagia</taxon>
        <taxon>Cytophagales</taxon>
        <taxon>Rhodocytophagaceae</taxon>
        <taxon>Xanthocytophaga</taxon>
    </lineage>
</organism>
<evidence type="ECO:0000256" key="1">
    <source>
        <dbReference type="SAM" id="Phobius"/>
    </source>
</evidence>
<protein>
    <submittedName>
        <fullName evidence="2">Uncharacterized protein</fullName>
    </submittedName>
</protein>
<reference evidence="2 3" key="1">
    <citation type="submission" date="2023-05" db="EMBL/GenBank/DDBJ databases">
        <authorList>
            <person name="Zhang X."/>
        </authorList>
    </citation>
    <scope>NUCLEOTIDE SEQUENCE [LARGE SCALE GENOMIC DNA]</scope>
    <source>
        <strain evidence="2 3">DM2B3-1</strain>
    </source>
</reference>
<keyword evidence="3" id="KW-1185">Reference proteome</keyword>
<name>A0ABT7CN99_9BACT</name>